<sequence>MAVEKEFLTHVLELFAGLGPLRTARSFPA</sequence>
<evidence type="ECO:0000313" key="1">
    <source>
        <dbReference type="EMBL" id="SMO97810.1"/>
    </source>
</evidence>
<proteinExistence type="predicted"/>
<organism evidence="1 2">
    <name type="scientific">Thalassovita litoralis</name>
    <dbReference type="NCBI Taxonomy" id="1010611"/>
    <lineage>
        <taxon>Bacteria</taxon>
        <taxon>Pseudomonadati</taxon>
        <taxon>Pseudomonadota</taxon>
        <taxon>Alphaproteobacteria</taxon>
        <taxon>Rhodobacterales</taxon>
        <taxon>Roseobacteraceae</taxon>
        <taxon>Thalassovita</taxon>
    </lineage>
</organism>
<reference evidence="1 2" key="1">
    <citation type="submission" date="2017-05" db="EMBL/GenBank/DDBJ databases">
        <authorList>
            <person name="Varghese N."/>
            <person name="Submissions S."/>
        </authorList>
    </citation>
    <scope>NUCLEOTIDE SEQUENCE [LARGE SCALE GENOMIC DNA]</scope>
    <source>
        <strain evidence="1 2">DSM 29506</strain>
    </source>
</reference>
<dbReference type="Proteomes" id="UP000316030">
    <property type="component" value="Unassembled WGS sequence"/>
</dbReference>
<keyword evidence="2" id="KW-1185">Reference proteome</keyword>
<protein>
    <submittedName>
        <fullName evidence="1">Uncharacterized protein</fullName>
    </submittedName>
</protein>
<gene>
    <name evidence="1" type="ORF">SAMN06265173_13913</name>
</gene>
<evidence type="ECO:0000313" key="2">
    <source>
        <dbReference type="Proteomes" id="UP000316030"/>
    </source>
</evidence>
<accession>A0A521FQJ1</accession>
<dbReference type="EMBL" id="FXTO01000039">
    <property type="protein sequence ID" value="SMO97810.1"/>
    <property type="molecule type" value="Genomic_DNA"/>
</dbReference>
<dbReference type="AlphaFoldDB" id="A0A521FQJ1"/>
<name>A0A521FQJ1_9RHOB</name>